<feature type="non-terminal residue" evidence="1">
    <location>
        <position position="79"/>
    </location>
</feature>
<comment type="caution">
    <text evidence="1">The sequence shown here is derived from an EMBL/GenBank/DDBJ whole genome shotgun (WGS) entry which is preliminary data.</text>
</comment>
<name>A0A0F9LDA3_9ZZZZ</name>
<dbReference type="AlphaFoldDB" id="A0A0F9LDA3"/>
<dbReference type="InterPro" id="IPR029063">
    <property type="entry name" value="SAM-dependent_MTases_sf"/>
</dbReference>
<protein>
    <recommendedName>
        <fullName evidence="2">Methyltransferase domain-containing protein</fullName>
    </recommendedName>
</protein>
<sequence>MNTNNPEIFDDWALYHKILEKDHMYHSEIFTKVCTILNSKFNGKEYNLLDIGCGDAYCIEKYLTNTKLKNYCGIDNSKT</sequence>
<accession>A0A0F9LDA3</accession>
<dbReference type="EMBL" id="LAZR01011344">
    <property type="protein sequence ID" value="KKM62210.1"/>
    <property type="molecule type" value="Genomic_DNA"/>
</dbReference>
<organism evidence="1">
    <name type="scientific">marine sediment metagenome</name>
    <dbReference type="NCBI Taxonomy" id="412755"/>
    <lineage>
        <taxon>unclassified sequences</taxon>
        <taxon>metagenomes</taxon>
        <taxon>ecological metagenomes</taxon>
    </lineage>
</organism>
<dbReference type="Gene3D" id="3.40.50.150">
    <property type="entry name" value="Vaccinia Virus protein VP39"/>
    <property type="match status" value="1"/>
</dbReference>
<gene>
    <name evidence="1" type="ORF">LCGC14_1523920</name>
</gene>
<evidence type="ECO:0008006" key="2">
    <source>
        <dbReference type="Google" id="ProtNLM"/>
    </source>
</evidence>
<proteinExistence type="predicted"/>
<evidence type="ECO:0000313" key="1">
    <source>
        <dbReference type="EMBL" id="KKM62210.1"/>
    </source>
</evidence>
<reference evidence="1" key="1">
    <citation type="journal article" date="2015" name="Nature">
        <title>Complex archaea that bridge the gap between prokaryotes and eukaryotes.</title>
        <authorList>
            <person name="Spang A."/>
            <person name="Saw J.H."/>
            <person name="Jorgensen S.L."/>
            <person name="Zaremba-Niedzwiedzka K."/>
            <person name="Martijn J."/>
            <person name="Lind A.E."/>
            <person name="van Eijk R."/>
            <person name="Schleper C."/>
            <person name="Guy L."/>
            <person name="Ettema T.J."/>
        </authorList>
    </citation>
    <scope>NUCLEOTIDE SEQUENCE</scope>
</reference>
<dbReference type="SUPFAM" id="SSF53335">
    <property type="entry name" value="S-adenosyl-L-methionine-dependent methyltransferases"/>
    <property type="match status" value="1"/>
</dbReference>